<dbReference type="InterPro" id="IPR029063">
    <property type="entry name" value="SAM-dependent_MTases_sf"/>
</dbReference>
<dbReference type="GO" id="GO:0005654">
    <property type="term" value="C:nucleoplasm"/>
    <property type="evidence" value="ECO:0007669"/>
    <property type="project" value="Ensembl"/>
</dbReference>
<dbReference type="OrthoDB" id="273070at2759"/>
<dbReference type="GeneID" id="100086454"/>
<evidence type="ECO:0000256" key="5">
    <source>
        <dbReference type="ARBA" id="ARBA00022679"/>
    </source>
</evidence>
<dbReference type="RefSeq" id="XP_001516572.3">
    <property type="nucleotide sequence ID" value="XM_001516522.4"/>
</dbReference>
<evidence type="ECO:0000256" key="13">
    <source>
        <dbReference type="SAM" id="MobiDB-lite"/>
    </source>
</evidence>
<dbReference type="EC" id="2.1.1.-" evidence="12"/>
<dbReference type="OMA" id="LNHHDQG"/>
<comment type="similarity">
    <text evidence="2 12">Belongs to the methyltransferase superfamily.</text>
</comment>
<dbReference type="GO" id="GO:0005829">
    <property type="term" value="C:cytosol"/>
    <property type="evidence" value="ECO:0007669"/>
    <property type="project" value="Ensembl"/>
</dbReference>
<dbReference type="GO" id="GO:0030488">
    <property type="term" value="P:tRNA methylation"/>
    <property type="evidence" value="ECO:0007669"/>
    <property type="project" value="Ensembl"/>
</dbReference>
<dbReference type="GO" id="GO:0008175">
    <property type="term" value="F:tRNA methyltransferase activity"/>
    <property type="evidence" value="ECO:0007669"/>
    <property type="project" value="Ensembl"/>
</dbReference>
<evidence type="ECO:0000256" key="7">
    <source>
        <dbReference type="ARBA" id="ARBA00038653"/>
    </source>
</evidence>
<dbReference type="Ensembl" id="ENSOANT00000055417.1">
    <property type="protein sequence ID" value="ENSOANP00000043185.1"/>
    <property type="gene ID" value="ENSOANG00000050477.1"/>
</dbReference>
<evidence type="ECO:0000256" key="4">
    <source>
        <dbReference type="ARBA" id="ARBA00022603"/>
    </source>
</evidence>
<dbReference type="GO" id="GO:0005886">
    <property type="term" value="C:plasma membrane"/>
    <property type="evidence" value="ECO:0007669"/>
    <property type="project" value="Ensembl"/>
</dbReference>
<dbReference type="InterPro" id="IPR039772">
    <property type="entry name" value="Bin3-like"/>
</dbReference>
<comment type="function">
    <text evidence="10">O-methyltransferase that specifically monomethylates 5'-monophosphate of cytoplasmic histidyl tRNA (tRNA(His)), acting as a capping enzyme by protecting tRNA(His) from cleavage by DICER1. Also able, with less efficiently, to methylate the 5' monophosphate of a subset of pre-miRNAs, acting as a negative regulator of miRNA processing. The 5' monophosphate of pre-miRNAs is recognized by DICER1 and is required for pre-miRNAs processing: methylation at this position reduces the processing of pre-miRNAs by DICER1. Was also reported to mediate dimethylation of pre-miR-145; however dimethylation cannot be reproduced by another group which observes a monomethylation of pre-miR-145.</text>
</comment>
<feature type="domain" description="Bin3-type SAM" evidence="14">
    <location>
        <begin position="57"/>
        <end position="271"/>
    </location>
</feature>
<keyword evidence="3" id="KW-0963">Cytoplasm</keyword>
<organism evidence="15 16">
    <name type="scientific">Ornithorhynchus anatinus</name>
    <name type="common">Duckbill platypus</name>
    <dbReference type="NCBI Taxonomy" id="9258"/>
    <lineage>
        <taxon>Eukaryota</taxon>
        <taxon>Metazoa</taxon>
        <taxon>Chordata</taxon>
        <taxon>Craniata</taxon>
        <taxon>Vertebrata</taxon>
        <taxon>Euteleostomi</taxon>
        <taxon>Mammalia</taxon>
        <taxon>Monotremata</taxon>
        <taxon>Ornithorhynchidae</taxon>
        <taxon>Ornithorhynchus</taxon>
    </lineage>
</organism>
<evidence type="ECO:0000256" key="1">
    <source>
        <dbReference type="ARBA" id="ARBA00004496"/>
    </source>
</evidence>
<dbReference type="GO" id="GO:0008171">
    <property type="term" value="F:O-methyltransferase activity"/>
    <property type="evidence" value="ECO:0000318"/>
    <property type="project" value="GO_Central"/>
</dbReference>
<keyword evidence="5 12" id="KW-0808">Transferase</keyword>
<dbReference type="Pfam" id="PF06859">
    <property type="entry name" value="Bin3"/>
    <property type="match status" value="1"/>
</dbReference>
<reference evidence="15" key="3">
    <citation type="submission" date="2025-09" db="UniProtKB">
        <authorList>
            <consortium name="Ensembl"/>
        </authorList>
    </citation>
    <scope>IDENTIFICATION</scope>
    <source>
        <strain evidence="15">Glennie</strain>
    </source>
</reference>
<dbReference type="AlphaFoldDB" id="A0A6I8NQ23"/>
<dbReference type="Gene3D" id="3.40.50.150">
    <property type="entry name" value="Vaccinia Virus protein VP39"/>
    <property type="match status" value="1"/>
</dbReference>
<dbReference type="PANTHER" id="PTHR12315">
    <property type="entry name" value="BICOID-INTERACTING PROTEIN RELATED"/>
    <property type="match status" value="1"/>
</dbReference>
<evidence type="ECO:0000256" key="8">
    <source>
        <dbReference type="ARBA" id="ARBA00044650"/>
    </source>
</evidence>
<dbReference type="KEGG" id="oaa:100086454"/>
<comment type="catalytic activity">
    <reaction evidence="8">
        <text>a 5'-end 5'-phospho-ribonucleoside-RNA + 2 S-adenosyl-L-methionine = a 5'-end (5'-bismethylphospho)-ribonucleoside-RNA + 2 S-adenosyl-L-homocysteine</text>
        <dbReference type="Rhea" id="RHEA:58640"/>
        <dbReference type="Rhea" id="RHEA-COMP:15179"/>
        <dbReference type="Rhea" id="RHEA-COMP:15182"/>
        <dbReference type="ChEBI" id="CHEBI:57856"/>
        <dbReference type="ChEBI" id="CHEBI:59789"/>
        <dbReference type="ChEBI" id="CHEBI:138282"/>
        <dbReference type="ChEBI" id="CHEBI:142777"/>
    </reaction>
</comment>
<evidence type="ECO:0000256" key="6">
    <source>
        <dbReference type="ARBA" id="ARBA00022691"/>
    </source>
</evidence>
<dbReference type="GO" id="GO:0031054">
    <property type="term" value="P:pre-miRNA processing"/>
    <property type="evidence" value="ECO:0007669"/>
    <property type="project" value="Ensembl"/>
</dbReference>
<sequence>MAAPMGHHVAAMPAEEEEKEEAGPGSWEPSGAAPYGNFPHYSRFHPPEPRIGLLPVGLLQSLFPAQGSVPRPLLGLDVGCNSGELSIALYRHLTAPPAAGTGLGPAPDLHLLCCDIDAGLVERARRACPFPGALSFVPLDIMDPTAREPVLASFLARHGRPAFDLGFCMSLTMWVHLHHGDAGLRALLALLASLCRFLLVEPQPWRCYRAAARRLRRLGRRDFDHFRSLGIRGDMAQNVAQILTGELGMELHSCFGTTPWDRSLLLFRAAP</sequence>
<comment type="subunit">
    <text evidence="7">Interacts with DICER1; the interaction may be mediated by RNA.</text>
</comment>
<comment type="catalytic activity">
    <reaction evidence="9">
        <text>a 5'-end 5'-phospho-ribonucleoside-RNA + S-adenosyl-L-methionine = a 5'-end (5'-methylphospho)-ribonucleoside-RNA + S-adenosyl-L-homocysteine</text>
        <dbReference type="Rhea" id="RHEA:58656"/>
        <dbReference type="Rhea" id="RHEA-COMP:15179"/>
        <dbReference type="Rhea" id="RHEA-COMP:15181"/>
        <dbReference type="ChEBI" id="CHEBI:57856"/>
        <dbReference type="ChEBI" id="CHEBI:59789"/>
        <dbReference type="ChEBI" id="CHEBI:138282"/>
        <dbReference type="ChEBI" id="CHEBI:142776"/>
    </reaction>
</comment>
<keyword evidence="4 12" id="KW-0489">Methyltransferase</keyword>
<dbReference type="GO" id="GO:0090486">
    <property type="term" value="F:small RNA 2'-O-methyltransferase activity"/>
    <property type="evidence" value="ECO:0007669"/>
    <property type="project" value="Ensembl"/>
</dbReference>
<name>A0A6I8NQ23_ORNAN</name>
<dbReference type="PROSITE" id="PS51515">
    <property type="entry name" value="BIN3_SAM"/>
    <property type="match status" value="1"/>
</dbReference>
<dbReference type="PANTHER" id="PTHR12315:SF1">
    <property type="entry name" value="RNA 5'-MONOPHOSPHATE METHYLTRANSFERASE"/>
    <property type="match status" value="1"/>
</dbReference>
<accession>A0A6I8NQ23</accession>
<evidence type="ECO:0000256" key="3">
    <source>
        <dbReference type="ARBA" id="ARBA00022490"/>
    </source>
</evidence>
<dbReference type="FunCoup" id="A0A6I8NQ23">
    <property type="interactions" value="2484"/>
</dbReference>
<keyword evidence="6 11" id="KW-0949">S-adenosyl-L-methionine</keyword>
<dbReference type="CTD" id="144233"/>
<evidence type="ECO:0000313" key="16">
    <source>
        <dbReference type="Proteomes" id="UP000002279"/>
    </source>
</evidence>
<evidence type="ECO:0000256" key="11">
    <source>
        <dbReference type="PROSITE-ProRule" id="PRU00848"/>
    </source>
</evidence>
<dbReference type="InterPro" id="IPR010675">
    <property type="entry name" value="Bin3_C"/>
</dbReference>
<gene>
    <name evidence="15" type="primary">BCDIN3D</name>
</gene>
<evidence type="ECO:0000313" key="15">
    <source>
        <dbReference type="Ensembl" id="ENSOANP00000043185.1"/>
    </source>
</evidence>
<evidence type="ECO:0000256" key="2">
    <source>
        <dbReference type="ARBA" id="ARBA00008361"/>
    </source>
</evidence>
<dbReference type="Proteomes" id="UP000002279">
    <property type="component" value="Chromosome 10"/>
</dbReference>
<keyword evidence="16" id="KW-1185">Reference proteome</keyword>
<dbReference type="GO" id="GO:0008173">
    <property type="term" value="F:RNA methyltransferase activity"/>
    <property type="evidence" value="ECO:0000318"/>
    <property type="project" value="GO_Central"/>
</dbReference>
<proteinExistence type="inferred from homology"/>
<dbReference type="FunFam" id="3.40.50.150:FF:000138">
    <property type="entry name" value="BCDIN3 domain containing RNA methyltransferase"/>
    <property type="match status" value="1"/>
</dbReference>
<dbReference type="Bgee" id="ENSOANG00000050477">
    <property type="expression patterns" value="Expressed in endometrium and 7 other cell types or tissues"/>
</dbReference>
<evidence type="ECO:0000259" key="14">
    <source>
        <dbReference type="PROSITE" id="PS51515"/>
    </source>
</evidence>
<evidence type="ECO:0000256" key="12">
    <source>
        <dbReference type="RuleBase" id="RU367087"/>
    </source>
</evidence>
<dbReference type="GO" id="GO:2000632">
    <property type="term" value="P:negative regulation of pre-miRNA processing"/>
    <property type="evidence" value="ECO:0000318"/>
    <property type="project" value="GO_Central"/>
</dbReference>
<feature type="region of interest" description="Disordered" evidence="13">
    <location>
        <begin position="1"/>
        <end position="30"/>
    </location>
</feature>
<dbReference type="SUPFAM" id="SSF53335">
    <property type="entry name" value="S-adenosyl-L-methionine-dependent methyltransferases"/>
    <property type="match status" value="1"/>
</dbReference>
<dbReference type="GO" id="GO:0070883">
    <property type="term" value="F:pre-miRNA binding"/>
    <property type="evidence" value="ECO:0007669"/>
    <property type="project" value="Ensembl"/>
</dbReference>
<comment type="subcellular location">
    <subcellularLocation>
        <location evidence="1">Cytoplasm</location>
    </subcellularLocation>
</comment>
<dbReference type="GeneTree" id="ENSGT00940000153993"/>
<reference evidence="15 16" key="1">
    <citation type="journal article" date="2008" name="Nature">
        <title>Genome analysis of the platypus reveals unique signatures of evolution.</title>
        <authorList>
            <person name="Warren W.C."/>
            <person name="Hillier L.W."/>
            <person name="Marshall Graves J.A."/>
            <person name="Birney E."/>
            <person name="Ponting C.P."/>
            <person name="Grutzner F."/>
            <person name="Belov K."/>
            <person name="Miller W."/>
            <person name="Clarke L."/>
            <person name="Chinwalla A.T."/>
            <person name="Yang S.P."/>
            <person name="Heger A."/>
            <person name="Locke D.P."/>
            <person name="Miethke P."/>
            <person name="Waters P.D."/>
            <person name="Veyrunes F."/>
            <person name="Fulton L."/>
            <person name="Fulton B."/>
            <person name="Graves T."/>
            <person name="Wallis J."/>
            <person name="Puente X.S."/>
            <person name="Lopez-Otin C."/>
            <person name="Ordonez G.R."/>
            <person name="Eichler E.E."/>
            <person name="Chen L."/>
            <person name="Cheng Z."/>
            <person name="Deakin J.E."/>
            <person name="Alsop A."/>
            <person name="Thompson K."/>
            <person name="Kirby P."/>
            <person name="Papenfuss A.T."/>
            <person name="Wakefield M.J."/>
            <person name="Olender T."/>
            <person name="Lancet D."/>
            <person name="Huttley G.A."/>
            <person name="Smit A.F."/>
            <person name="Pask A."/>
            <person name="Temple-Smith P."/>
            <person name="Batzer M.A."/>
            <person name="Walker J.A."/>
            <person name="Konkel M.K."/>
            <person name="Harris R.S."/>
            <person name="Whittington C.M."/>
            <person name="Wong E.S."/>
            <person name="Gemmell N.J."/>
            <person name="Buschiazzo E."/>
            <person name="Vargas Jentzsch I.M."/>
            <person name="Merkel A."/>
            <person name="Schmitz J."/>
            <person name="Zemann A."/>
            <person name="Churakov G."/>
            <person name="Kriegs J.O."/>
            <person name="Brosius J."/>
            <person name="Murchison E.P."/>
            <person name="Sachidanandam R."/>
            <person name="Smith C."/>
            <person name="Hannon G.J."/>
            <person name="Tsend-Ayush E."/>
            <person name="McMillan D."/>
            <person name="Attenborough R."/>
            <person name="Rens W."/>
            <person name="Ferguson-Smith M."/>
            <person name="Lefevre C.M."/>
            <person name="Sharp J.A."/>
            <person name="Nicholas K.R."/>
            <person name="Ray D.A."/>
            <person name="Kube M."/>
            <person name="Reinhardt R."/>
            <person name="Pringle T.H."/>
            <person name="Taylor J."/>
            <person name="Jones R.C."/>
            <person name="Nixon B."/>
            <person name="Dacheux J.L."/>
            <person name="Niwa H."/>
            <person name="Sekita Y."/>
            <person name="Huang X."/>
            <person name="Stark A."/>
            <person name="Kheradpour P."/>
            <person name="Kellis M."/>
            <person name="Flicek P."/>
            <person name="Chen Y."/>
            <person name="Webber C."/>
            <person name="Hardison R."/>
            <person name="Nelson J."/>
            <person name="Hallsworth-Pepin K."/>
            <person name="Delehaunty K."/>
            <person name="Markovic C."/>
            <person name="Minx P."/>
            <person name="Feng Y."/>
            <person name="Kremitzki C."/>
            <person name="Mitreva M."/>
            <person name="Glasscock J."/>
            <person name="Wylie T."/>
            <person name="Wohldmann P."/>
            <person name="Thiru P."/>
            <person name="Nhan M.N."/>
            <person name="Pohl C.S."/>
            <person name="Smith S.M."/>
            <person name="Hou S."/>
            <person name="Nefedov M."/>
            <person name="de Jong P.J."/>
            <person name="Renfree M.B."/>
            <person name="Mardis E.R."/>
            <person name="Wilson R.K."/>
        </authorList>
    </citation>
    <scope>NUCLEOTIDE SEQUENCE [LARGE SCALE GENOMIC DNA]</scope>
    <source>
        <strain evidence="15 16">Glennie</strain>
    </source>
</reference>
<reference evidence="15" key="2">
    <citation type="submission" date="2025-08" db="UniProtKB">
        <authorList>
            <consortium name="Ensembl"/>
        </authorList>
    </citation>
    <scope>IDENTIFICATION</scope>
    <source>
        <strain evidence="15">Glennie</strain>
    </source>
</reference>
<evidence type="ECO:0000256" key="10">
    <source>
        <dbReference type="ARBA" id="ARBA00045273"/>
    </source>
</evidence>
<dbReference type="GO" id="GO:0005737">
    <property type="term" value="C:cytoplasm"/>
    <property type="evidence" value="ECO:0000318"/>
    <property type="project" value="GO_Central"/>
</dbReference>
<dbReference type="InParanoid" id="A0A6I8NQ23"/>
<dbReference type="InterPro" id="IPR024160">
    <property type="entry name" value="BIN3_SAM-bd_dom"/>
</dbReference>
<evidence type="ECO:0000256" key="9">
    <source>
        <dbReference type="ARBA" id="ARBA00044707"/>
    </source>
</evidence>
<protein>
    <recommendedName>
        <fullName evidence="12">RNA methyltransferase</fullName>
        <ecNumber evidence="12">2.1.1.-</ecNumber>
    </recommendedName>
</protein>